<protein>
    <submittedName>
        <fullName evidence="1">Uncharacterized protein</fullName>
    </submittedName>
</protein>
<reference evidence="1 2" key="1">
    <citation type="journal article" date="2019" name="Genome Biol. Evol.">
        <title>Insights into the evolution of the New World diploid cottons (Gossypium, subgenus Houzingenia) based on genome sequencing.</title>
        <authorList>
            <person name="Grover C.E."/>
            <person name="Arick M.A. 2nd"/>
            <person name="Thrash A."/>
            <person name="Conover J.L."/>
            <person name="Sanders W.S."/>
            <person name="Peterson D.G."/>
            <person name="Frelichowski J.E."/>
            <person name="Scheffler J.A."/>
            <person name="Scheffler B.E."/>
            <person name="Wendel J.F."/>
        </authorList>
    </citation>
    <scope>NUCLEOTIDE SEQUENCE [LARGE SCALE GENOMIC DNA]</scope>
    <source>
        <strain evidence="1">185</strain>
        <tissue evidence="1">Leaf</tissue>
    </source>
</reference>
<organism evidence="1 2">
    <name type="scientific">Gossypium aridum</name>
    <name type="common">American cotton</name>
    <name type="synonym">Erioxylum aridum</name>
    <dbReference type="NCBI Taxonomy" id="34290"/>
    <lineage>
        <taxon>Eukaryota</taxon>
        <taxon>Viridiplantae</taxon>
        <taxon>Streptophyta</taxon>
        <taxon>Embryophyta</taxon>
        <taxon>Tracheophyta</taxon>
        <taxon>Spermatophyta</taxon>
        <taxon>Magnoliopsida</taxon>
        <taxon>eudicotyledons</taxon>
        <taxon>Gunneridae</taxon>
        <taxon>Pentapetalae</taxon>
        <taxon>rosids</taxon>
        <taxon>malvids</taxon>
        <taxon>Malvales</taxon>
        <taxon>Malvaceae</taxon>
        <taxon>Malvoideae</taxon>
        <taxon>Gossypium</taxon>
    </lineage>
</organism>
<name>A0A7J8X4L1_GOSAI</name>
<keyword evidence="2" id="KW-1185">Reference proteome</keyword>
<dbReference type="AlphaFoldDB" id="A0A7J8X4L1"/>
<feature type="non-terminal residue" evidence="1">
    <location>
        <position position="52"/>
    </location>
</feature>
<evidence type="ECO:0000313" key="2">
    <source>
        <dbReference type="Proteomes" id="UP000593577"/>
    </source>
</evidence>
<dbReference type="Proteomes" id="UP000593577">
    <property type="component" value="Unassembled WGS sequence"/>
</dbReference>
<proteinExistence type="predicted"/>
<gene>
    <name evidence="1" type="ORF">Goari_023951</name>
</gene>
<dbReference type="EMBL" id="JABFAA010000005">
    <property type="protein sequence ID" value="MBA0682216.1"/>
    <property type="molecule type" value="Genomic_DNA"/>
</dbReference>
<sequence length="52" mass="6255">MGLFSLLIGEPYVTIFSVWLRRQFTEVRSKWLGYEIISWSYQSILLKREENA</sequence>
<comment type="caution">
    <text evidence="1">The sequence shown here is derived from an EMBL/GenBank/DDBJ whole genome shotgun (WGS) entry which is preliminary data.</text>
</comment>
<accession>A0A7J8X4L1</accession>
<evidence type="ECO:0000313" key="1">
    <source>
        <dbReference type="EMBL" id="MBA0682216.1"/>
    </source>
</evidence>